<feature type="transmembrane region" description="Helical" evidence="1">
    <location>
        <begin position="186"/>
        <end position="206"/>
    </location>
</feature>
<dbReference type="AlphaFoldDB" id="A0A9P7UZN5"/>
<gene>
    <name evidence="2" type="ORF">E1B28_004977</name>
</gene>
<comment type="caution">
    <text evidence="2">The sequence shown here is derived from an EMBL/GenBank/DDBJ whole genome shotgun (WGS) entry which is preliminary data.</text>
</comment>
<protein>
    <submittedName>
        <fullName evidence="2">Uncharacterized protein</fullName>
    </submittedName>
</protein>
<proteinExistence type="predicted"/>
<dbReference type="GeneID" id="66074053"/>
<dbReference type="EMBL" id="CM032182">
    <property type="protein sequence ID" value="KAG7097645.1"/>
    <property type="molecule type" value="Genomic_DNA"/>
</dbReference>
<feature type="transmembrane region" description="Helical" evidence="1">
    <location>
        <begin position="25"/>
        <end position="46"/>
    </location>
</feature>
<keyword evidence="3" id="KW-1185">Reference proteome</keyword>
<sequence length="314" mass="34755">MPTSTALVSQLSEREPVLTIFRRNVMNPIIISSLSLFLYGLYILLFRISIVLLKRRKKSRERSFHQISLRTLFVLASIGVPLGLAHDVLATTKPVWRLAGLGLPFPAYQKDLSIRDIVFYVTPSFTVDTILIFRCFVMFGYRRRFVVIPIVACIIIDLGAIICGILDLSIRALGLDAAHIEVIDTLSDICVGCNALLNILLTTALAGRIWSISWKGEIATKRSSTIVSILLESGLLYLLTLAVMAVGNLLEAETFDIGSIMIQVSGIAPTLIIVRANIGRRLEVEDENQTQDSDHRCTRNEGTVLLGNVCSNRV</sequence>
<dbReference type="OrthoDB" id="3265563at2759"/>
<evidence type="ECO:0000313" key="2">
    <source>
        <dbReference type="EMBL" id="KAG7097645.1"/>
    </source>
</evidence>
<keyword evidence="1" id="KW-0812">Transmembrane</keyword>
<evidence type="ECO:0000313" key="3">
    <source>
        <dbReference type="Proteomes" id="UP001049176"/>
    </source>
</evidence>
<feature type="transmembrane region" description="Helical" evidence="1">
    <location>
        <begin position="67"/>
        <end position="86"/>
    </location>
</feature>
<keyword evidence="1" id="KW-0472">Membrane</keyword>
<feature type="transmembrane region" description="Helical" evidence="1">
    <location>
        <begin position="257"/>
        <end position="274"/>
    </location>
</feature>
<organism evidence="2 3">
    <name type="scientific">Marasmius oreades</name>
    <name type="common">fairy-ring Marasmius</name>
    <dbReference type="NCBI Taxonomy" id="181124"/>
    <lineage>
        <taxon>Eukaryota</taxon>
        <taxon>Fungi</taxon>
        <taxon>Dikarya</taxon>
        <taxon>Basidiomycota</taxon>
        <taxon>Agaricomycotina</taxon>
        <taxon>Agaricomycetes</taxon>
        <taxon>Agaricomycetidae</taxon>
        <taxon>Agaricales</taxon>
        <taxon>Marasmiineae</taxon>
        <taxon>Marasmiaceae</taxon>
        <taxon>Marasmius</taxon>
    </lineage>
</organism>
<dbReference type="RefSeq" id="XP_043014115.1">
    <property type="nucleotide sequence ID" value="XM_043149509.1"/>
</dbReference>
<accession>A0A9P7UZN5</accession>
<keyword evidence="1" id="KW-1133">Transmembrane helix</keyword>
<dbReference type="KEGG" id="more:E1B28_004977"/>
<feature type="transmembrane region" description="Helical" evidence="1">
    <location>
        <begin position="117"/>
        <end position="139"/>
    </location>
</feature>
<reference evidence="2" key="1">
    <citation type="journal article" date="2021" name="Genome Biol. Evol.">
        <title>The assembled and annotated genome of the fairy-ring fungus Marasmius oreades.</title>
        <authorList>
            <person name="Hiltunen M."/>
            <person name="Ament-Velasquez S.L."/>
            <person name="Johannesson H."/>
        </authorList>
    </citation>
    <scope>NUCLEOTIDE SEQUENCE</scope>
    <source>
        <strain evidence="2">03SP1</strain>
    </source>
</reference>
<evidence type="ECO:0000256" key="1">
    <source>
        <dbReference type="SAM" id="Phobius"/>
    </source>
</evidence>
<feature type="transmembrane region" description="Helical" evidence="1">
    <location>
        <begin position="146"/>
        <end position="166"/>
    </location>
</feature>
<name>A0A9P7UZN5_9AGAR</name>
<feature type="transmembrane region" description="Helical" evidence="1">
    <location>
        <begin position="226"/>
        <end position="245"/>
    </location>
</feature>
<dbReference type="Proteomes" id="UP001049176">
    <property type="component" value="Chromosome 2"/>
</dbReference>